<comment type="caution">
    <text evidence="2">The sequence shown here is derived from an EMBL/GenBank/DDBJ whole genome shotgun (WGS) entry which is preliminary data.</text>
</comment>
<keyword evidence="3" id="KW-1185">Reference proteome</keyword>
<dbReference type="RefSeq" id="WP_377912147.1">
    <property type="nucleotide sequence ID" value="NZ_JBHSKS010000002.1"/>
</dbReference>
<accession>A0ABW0BSC6</accession>
<dbReference type="Pfam" id="PF09411">
    <property type="entry name" value="PagL"/>
    <property type="match status" value="1"/>
</dbReference>
<dbReference type="EMBL" id="JBHSKS010000002">
    <property type="protein sequence ID" value="MFC5190757.1"/>
    <property type="molecule type" value="Genomic_DNA"/>
</dbReference>
<feature type="signal peptide" evidence="1">
    <location>
        <begin position="1"/>
        <end position="18"/>
    </location>
</feature>
<dbReference type="Gene3D" id="2.40.160.20">
    <property type="match status" value="1"/>
</dbReference>
<evidence type="ECO:0000313" key="2">
    <source>
        <dbReference type="EMBL" id="MFC5190757.1"/>
    </source>
</evidence>
<evidence type="ECO:0000313" key="3">
    <source>
        <dbReference type="Proteomes" id="UP001596163"/>
    </source>
</evidence>
<dbReference type="Proteomes" id="UP001596163">
    <property type="component" value="Unassembled WGS sequence"/>
</dbReference>
<keyword evidence="1" id="KW-0732">Signal</keyword>
<feature type="chain" id="PRO_5046321023" evidence="1">
    <location>
        <begin position="19"/>
        <end position="348"/>
    </location>
</feature>
<organism evidence="2 3">
    <name type="scientific">Algoriphagus aquatilis</name>
    <dbReference type="NCBI Taxonomy" id="490186"/>
    <lineage>
        <taxon>Bacteria</taxon>
        <taxon>Pseudomonadati</taxon>
        <taxon>Bacteroidota</taxon>
        <taxon>Cytophagia</taxon>
        <taxon>Cytophagales</taxon>
        <taxon>Cyclobacteriaceae</taxon>
        <taxon>Algoriphagus</taxon>
    </lineage>
</organism>
<evidence type="ECO:0000256" key="1">
    <source>
        <dbReference type="SAM" id="SignalP"/>
    </source>
</evidence>
<name>A0ABW0BSC6_9BACT</name>
<sequence length="348" mass="40138">MKKGLLLFVFLVSFGANAQQNWHRLSLESQYGWIIPHNSELKQISSSNPFSIGFSSHWMRTTRKNWDACHCFHYLGLNFSLVDYQNPHELGQAWNLSGTFEPILHRTDSFIFSLSTGLGVSYLTRVFDPIENPRNTFFSAPISFLLTLAPKAIYNLNNHWALQASMSYHHISNGGQRQPNRGMNFPMLGLGIVHFTRKSDLPDYEKKSTSNRWNFYTDLAMNTRESTEKTRRPNLVLSVGTFRKISGIIGLGGGLEVARDFSLPVQERRIESLISGMYLENHFLFGRFDFSQRFGKYLHKPEEYLPNEDFFQRYTLTYLMGNHFAIGAGLKVHGHVAEYLDLRVGWKF</sequence>
<dbReference type="InterPro" id="IPR018550">
    <property type="entry name" value="Lipid-A_deacylase-rel"/>
</dbReference>
<protein>
    <submittedName>
        <fullName evidence="2">Acyloxyacyl hydrolase</fullName>
    </submittedName>
</protein>
<dbReference type="GO" id="GO:0016787">
    <property type="term" value="F:hydrolase activity"/>
    <property type="evidence" value="ECO:0007669"/>
    <property type="project" value="UniProtKB-KW"/>
</dbReference>
<reference evidence="3" key="1">
    <citation type="journal article" date="2019" name="Int. J. Syst. Evol. Microbiol.">
        <title>The Global Catalogue of Microorganisms (GCM) 10K type strain sequencing project: providing services to taxonomists for standard genome sequencing and annotation.</title>
        <authorList>
            <consortium name="The Broad Institute Genomics Platform"/>
            <consortium name="The Broad Institute Genome Sequencing Center for Infectious Disease"/>
            <person name="Wu L."/>
            <person name="Ma J."/>
        </authorList>
    </citation>
    <scope>NUCLEOTIDE SEQUENCE [LARGE SCALE GENOMIC DNA]</scope>
    <source>
        <strain evidence="3">CGMCC 1.7030</strain>
    </source>
</reference>
<keyword evidence="2" id="KW-0378">Hydrolase</keyword>
<gene>
    <name evidence="2" type="ORF">ACFPIK_03195</name>
</gene>
<proteinExistence type="predicted"/>